<dbReference type="Proteomes" id="UP001183582">
    <property type="component" value="Unassembled WGS sequence"/>
</dbReference>
<dbReference type="InterPro" id="IPR011032">
    <property type="entry name" value="GroES-like_sf"/>
</dbReference>
<accession>A0AAJ2HLI3</accession>
<name>A0AAJ2HLI3_9MICO</name>
<reference evidence="2 3" key="1">
    <citation type="submission" date="2021-06" db="EMBL/GenBank/DDBJ databases">
        <title>Genome-based taxonomic framework of Microbacterium strains isolated from marine environment, the description of four new species and reclassification of four preexisting species.</title>
        <authorList>
            <person name="Lee S.D."/>
            <person name="Kim S.-M."/>
            <person name="Byeon Y.-S."/>
            <person name="Yang H.L."/>
            <person name="Kim I.S."/>
        </authorList>
    </citation>
    <scope>NUCLEOTIDE SEQUENCE [LARGE SCALE GENOMIC DNA]</scope>
    <source>
        <strain evidence="2 3">KACC 20514</strain>
    </source>
</reference>
<comment type="caution">
    <text evidence="2">The sequence shown here is derived from an EMBL/GenBank/DDBJ whole genome shotgun (WGS) entry which is preliminary data.</text>
</comment>
<sequence length="328" mass="33471">MTAPTLPATMTVWRQDRYGTAATVTSRAVPTPAPGPGEVLVRTEAVSINSGDIHLMQGSPRMVRLFFGIRRPRIRGRGMDLAGVVVAVGTGVGALAVGDRVVGAGTETLAEHVVVAASALTVLPDGVDPADAACLPVAGNTAVVALAGRDLAGSRVLVVGAGGGVGTLTVQLAAARGAKVWATCGARAEATLAGLGAAHTVDYRTVPVSDLPRDHFDLVVDIAGLTPLPMLRERLRAGGVVALVGGEGGAILGPIPRLVRSVFARRRGRRFRPVTATTKSAVTAELVDLLARGILTPVIERRVPLTDAAAALAHVEEGHTVGKVVVVA</sequence>
<dbReference type="Pfam" id="PF08240">
    <property type="entry name" value="ADH_N"/>
    <property type="match status" value="1"/>
</dbReference>
<dbReference type="CDD" id="cd08267">
    <property type="entry name" value="MDR1"/>
    <property type="match status" value="1"/>
</dbReference>
<dbReference type="AlphaFoldDB" id="A0AAJ2HLI3"/>
<dbReference type="SMART" id="SM00829">
    <property type="entry name" value="PKS_ER"/>
    <property type="match status" value="1"/>
</dbReference>
<dbReference type="InterPro" id="IPR020843">
    <property type="entry name" value="ER"/>
</dbReference>
<proteinExistence type="predicted"/>
<dbReference type="GeneID" id="301457783"/>
<feature type="domain" description="Enoyl reductase (ER)" evidence="1">
    <location>
        <begin position="19"/>
        <end position="326"/>
    </location>
</feature>
<dbReference type="PANTHER" id="PTHR44013">
    <property type="entry name" value="ZINC-TYPE ALCOHOL DEHYDROGENASE-LIKE PROTEIN C16A3.02C"/>
    <property type="match status" value="1"/>
</dbReference>
<dbReference type="RefSeq" id="WP_310891012.1">
    <property type="nucleotide sequence ID" value="NZ_BAAAGR010000001.1"/>
</dbReference>
<evidence type="ECO:0000313" key="3">
    <source>
        <dbReference type="Proteomes" id="UP001183582"/>
    </source>
</evidence>
<dbReference type="EMBL" id="JAHWXH010000001">
    <property type="protein sequence ID" value="MDS0245183.1"/>
    <property type="molecule type" value="Genomic_DNA"/>
</dbReference>
<evidence type="ECO:0000313" key="2">
    <source>
        <dbReference type="EMBL" id="MDS0245183.1"/>
    </source>
</evidence>
<dbReference type="InterPro" id="IPR036291">
    <property type="entry name" value="NAD(P)-bd_dom_sf"/>
</dbReference>
<dbReference type="PANTHER" id="PTHR44013:SF1">
    <property type="entry name" value="ZINC-TYPE ALCOHOL DEHYDROGENASE-LIKE PROTEIN C16A3.02C"/>
    <property type="match status" value="1"/>
</dbReference>
<dbReference type="Gene3D" id="3.40.50.720">
    <property type="entry name" value="NAD(P)-binding Rossmann-like Domain"/>
    <property type="match status" value="1"/>
</dbReference>
<dbReference type="Pfam" id="PF13602">
    <property type="entry name" value="ADH_zinc_N_2"/>
    <property type="match status" value="1"/>
</dbReference>
<gene>
    <name evidence="2" type="ORF">KZC50_06090</name>
</gene>
<evidence type="ECO:0000259" key="1">
    <source>
        <dbReference type="SMART" id="SM00829"/>
    </source>
</evidence>
<dbReference type="SUPFAM" id="SSF50129">
    <property type="entry name" value="GroES-like"/>
    <property type="match status" value="1"/>
</dbReference>
<dbReference type="InterPro" id="IPR052733">
    <property type="entry name" value="Chloroplast_QOR"/>
</dbReference>
<dbReference type="Gene3D" id="3.90.180.10">
    <property type="entry name" value="Medium-chain alcohol dehydrogenases, catalytic domain"/>
    <property type="match status" value="1"/>
</dbReference>
<protein>
    <submittedName>
        <fullName evidence="2">NAD(P)-dependent alcohol dehydrogenase</fullName>
    </submittedName>
</protein>
<dbReference type="SUPFAM" id="SSF51735">
    <property type="entry name" value="NAD(P)-binding Rossmann-fold domains"/>
    <property type="match status" value="1"/>
</dbReference>
<dbReference type="GO" id="GO:0016491">
    <property type="term" value="F:oxidoreductase activity"/>
    <property type="evidence" value="ECO:0007669"/>
    <property type="project" value="InterPro"/>
</dbReference>
<organism evidence="2 3">
    <name type="scientific">Microbacterium aurantiacum</name>
    <dbReference type="NCBI Taxonomy" id="162393"/>
    <lineage>
        <taxon>Bacteria</taxon>
        <taxon>Bacillati</taxon>
        <taxon>Actinomycetota</taxon>
        <taxon>Actinomycetes</taxon>
        <taxon>Micrococcales</taxon>
        <taxon>Microbacteriaceae</taxon>
        <taxon>Microbacterium</taxon>
    </lineage>
</organism>
<dbReference type="InterPro" id="IPR013154">
    <property type="entry name" value="ADH-like_N"/>
</dbReference>